<keyword evidence="8" id="KW-0406">Ion transport</keyword>
<sequence length="309" mass="33050">MSLPESVRRPPAQARASRLSASSRLAIQGALLSLLILLSVLGVWHVATMPAATVAQQYTAEQIEYMKLLGKDPGAAAGAEQPSSGFPTPAALGRTIAANLSQPFYDNGPNDKGIGIQLGWSLARVGLGFALAALVAVPLGFLVGMSPLAFRALNPFIQVLKPISPLAWMPIALYTIKDSSISGIFVIFICSVWPMLTNTAFGVATVRREWLAVARTLEVSAWRRAREVILPAAAPTILTGMRISMGIAWLVIVAAEMLVGGTGIGYFVWNEWNNLSLANVIFAILMIGVVGMALDMMFARLQKLVSYVE</sequence>
<dbReference type="NCBIfam" id="TIGR01183">
    <property type="entry name" value="ntrB"/>
    <property type="match status" value="1"/>
</dbReference>
<dbReference type="CDD" id="cd06261">
    <property type="entry name" value="TM_PBP2"/>
    <property type="match status" value="1"/>
</dbReference>
<evidence type="ECO:0000256" key="9">
    <source>
        <dbReference type="ARBA" id="ARBA00023136"/>
    </source>
</evidence>
<feature type="transmembrane region" description="Helical" evidence="10">
    <location>
        <begin position="156"/>
        <end position="176"/>
    </location>
</feature>
<proteinExistence type="inferred from homology"/>
<dbReference type="RefSeq" id="WP_224040546.1">
    <property type="nucleotide sequence ID" value="NZ_CAJZAH010000001.1"/>
</dbReference>
<keyword evidence="3 10" id="KW-0813">Transport</keyword>
<evidence type="ECO:0000256" key="3">
    <source>
        <dbReference type="ARBA" id="ARBA00022448"/>
    </source>
</evidence>
<evidence type="ECO:0000256" key="5">
    <source>
        <dbReference type="ARBA" id="ARBA00022519"/>
    </source>
</evidence>
<dbReference type="InterPro" id="IPR005889">
    <property type="entry name" value="NtrB"/>
</dbReference>
<keyword evidence="5" id="KW-0997">Cell inner membrane</keyword>
<evidence type="ECO:0000259" key="11">
    <source>
        <dbReference type="PROSITE" id="PS50928"/>
    </source>
</evidence>
<keyword evidence="9 10" id="KW-0472">Membrane</keyword>
<dbReference type="Proteomes" id="UP000721236">
    <property type="component" value="Unassembled WGS sequence"/>
</dbReference>
<gene>
    <name evidence="12" type="ORF">LMG21510_01380</name>
</gene>
<comment type="caution">
    <text evidence="12">The sequence shown here is derived from an EMBL/GenBank/DDBJ whole genome shotgun (WGS) entry which is preliminary data.</text>
</comment>
<evidence type="ECO:0000256" key="6">
    <source>
        <dbReference type="ARBA" id="ARBA00022692"/>
    </source>
</evidence>
<dbReference type="InterPro" id="IPR035906">
    <property type="entry name" value="MetI-like_sf"/>
</dbReference>
<dbReference type="Gene3D" id="1.10.3720.10">
    <property type="entry name" value="MetI-like"/>
    <property type="match status" value="1"/>
</dbReference>
<evidence type="ECO:0000256" key="10">
    <source>
        <dbReference type="RuleBase" id="RU363032"/>
    </source>
</evidence>
<feature type="transmembrane region" description="Helical" evidence="10">
    <location>
        <begin position="25"/>
        <end position="47"/>
    </location>
</feature>
<dbReference type="Pfam" id="PF00528">
    <property type="entry name" value="BPD_transp_1"/>
    <property type="match status" value="1"/>
</dbReference>
<dbReference type="PANTHER" id="PTHR30151:SF7">
    <property type="entry name" value="NITRATE IMPORT PERMEASE PROTEIN NRTB"/>
    <property type="match status" value="1"/>
</dbReference>
<keyword evidence="13" id="KW-1185">Reference proteome</keyword>
<keyword evidence="4" id="KW-1003">Cell membrane</keyword>
<keyword evidence="6 10" id="KW-0812">Transmembrane</keyword>
<evidence type="ECO:0000256" key="8">
    <source>
        <dbReference type="ARBA" id="ARBA00023065"/>
    </source>
</evidence>
<feature type="transmembrane region" description="Helical" evidence="10">
    <location>
        <begin position="247"/>
        <end position="269"/>
    </location>
</feature>
<dbReference type="InterPro" id="IPR000515">
    <property type="entry name" value="MetI-like"/>
</dbReference>
<feature type="transmembrane region" description="Helical" evidence="10">
    <location>
        <begin position="275"/>
        <end position="294"/>
    </location>
</feature>
<keyword evidence="7 10" id="KW-1133">Transmembrane helix</keyword>
<comment type="similarity">
    <text evidence="10">Belongs to the binding-protein-dependent transport system permease family.</text>
</comment>
<dbReference type="SUPFAM" id="SSF161098">
    <property type="entry name" value="MetI-like"/>
    <property type="match status" value="1"/>
</dbReference>
<feature type="domain" description="ABC transmembrane type-1" evidence="11">
    <location>
        <begin position="118"/>
        <end position="298"/>
    </location>
</feature>
<evidence type="ECO:0000256" key="1">
    <source>
        <dbReference type="ARBA" id="ARBA00004533"/>
    </source>
</evidence>
<evidence type="ECO:0000256" key="4">
    <source>
        <dbReference type="ARBA" id="ARBA00022475"/>
    </source>
</evidence>
<feature type="transmembrane region" description="Helical" evidence="10">
    <location>
        <begin position="125"/>
        <end position="144"/>
    </location>
</feature>
<dbReference type="PANTHER" id="PTHR30151">
    <property type="entry name" value="ALKANE SULFONATE ABC TRANSPORTER-RELATED, MEMBRANE SUBUNIT"/>
    <property type="match status" value="1"/>
</dbReference>
<evidence type="ECO:0000256" key="7">
    <source>
        <dbReference type="ARBA" id="ARBA00022989"/>
    </source>
</evidence>
<organism evidence="12 13">
    <name type="scientific">Cupriavidus respiraculi</name>
    <dbReference type="NCBI Taxonomy" id="195930"/>
    <lineage>
        <taxon>Bacteria</taxon>
        <taxon>Pseudomonadati</taxon>
        <taxon>Pseudomonadota</taxon>
        <taxon>Betaproteobacteria</taxon>
        <taxon>Burkholderiales</taxon>
        <taxon>Burkholderiaceae</taxon>
        <taxon>Cupriavidus</taxon>
    </lineage>
</organism>
<name>A0ABN7YAP5_9BURK</name>
<evidence type="ECO:0000313" key="13">
    <source>
        <dbReference type="Proteomes" id="UP000721236"/>
    </source>
</evidence>
<feature type="transmembrane region" description="Helical" evidence="10">
    <location>
        <begin position="182"/>
        <end position="206"/>
    </location>
</feature>
<evidence type="ECO:0000313" key="12">
    <source>
        <dbReference type="EMBL" id="CAG9169276.1"/>
    </source>
</evidence>
<dbReference type="PROSITE" id="PS50928">
    <property type="entry name" value="ABC_TM1"/>
    <property type="match status" value="1"/>
</dbReference>
<accession>A0ABN7YAP5</accession>
<dbReference type="EMBL" id="CAJZAH010000001">
    <property type="protein sequence ID" value="CAG9169276.1"/>
    <property type="molecule type" value="Genomic_DNA"/>
</dbReference>
<evidence type="ECO:0000256" key="2">
    <source>
        <dbReference type="ARBA" id="ARBA00004651"/>
    </source>
</evidence>
<comment type="subcellular location">
    <subcellularLocation>
        <location evidence="1">Cell inner membrane</location>
    </subcellularLocation>
    <subcellularLocation>
        <location evidence="2 10">Cell membrane</location>
        <topology evidence="2 10">Multi-pass membrane protein</topology>
    </subcellularLocation>
</comment>
<reference evidence="12 13" key="1">
    <citation type="submission" date="2021-08" db="EMBL/GenBank/DDBJ databases">
        <authorList>
            <person name="Peeters C."/>
        </authorList>
    </citation>
    <scope>NUCLEOTIDE SEQUENCE [LARGE SCALE GENOMIC DNA]</scope>
    <source>
        <strain evidence="12 13">LMG 21510</strain>
    </source>
</reference>
<protein>
    <recommendedName>
        <fullName evidence="11">ABC transmembrane type-1 domain-containing protein</fullName>
    </recommendedName>
</protein>